<keyword evidence="2" id="KW-1185">Reference proteome</keyword>
<dbReference type="Proteomes" id="UP000828941">
    <property type="component" value="Chromosome 2"/>
</dbReference>
<accession>A0ACB9Q3G6</accession>
<evidence type="ECO:0000313" key="1">
    <source>
        <dbReference type="EMBL" id="KAI4355278.1"/>
    </source>
</evidence>
<proteinExistence type="predicted"/>
<comment type="caution">
    <text evidence="1">The sequence shown here is derived from an EMBL/GenBank/DDBJ whole genome shotgun (WGS) entry which is preliminary data.</text>
</comment>
<organism evidence="1 2">
    <name type="scientific">Bauhinia variegata</name>
    <name type="common">Purple orchid tree</name>
    <name type="synonym">Phanera variegata</name>
    <dbReference type="NCBI Taxonomy" id="167791"/>
    <lineage>
        <taxon>Eukaryota</taxon>
        <taxon>Viridiplantae</taxon>
        <taxon>Streptophyta</taxon>
        <taxon>Embryophyta</taxon>
        <taxon>Tracheophyta</taxon>
        <taxon>Spermatophyta</taxon>
        <taxon>Magnoliopsida</taxon>
        <taxon>eudicotyledons</taxon>
        <taxon>Gunneridae</taxon>
        <taxon>Pentapetalae</taxon>
        <taxon>rosids</taxon>
        <taxon>fabids</taxon>
        <taxon>Fabales</taxon>
        <taxon>Fabaceae</taxon>
        <taxon>Cercidoideae</taxon>
        <taxon>Cercideae</taxon>
        <taxon>Bauhiniinae</taxon>
        <taxon>Bauhinia</taxon>
    </lineage>
</organism>
<protein>
    <submittedName>
        <fullName evidence="1">Uncharacterized protein</fullName>
    </submittedName>
</protein>
<name>A0ACB9Q3G6_BAUVA</name>
<reference evidence="1 2" key="1">
    <citation type="journal article" date="2022" name="DNA Res.">
        <title>Chromosomal-level genome assembly of the orchid tree Bauhinia variegata (Leguminosae; Cercidoideae) supports the allotetraploid origin hypothesis of Bauhinia.</title>
        <authorList>
            <person name="Zhong Y."/>
            <person name="Chen Y."/>
            <person name="Zheng D."/>
            <person name="Pang J."/>
            <person name="Liu Y."/>
            <person name="Luo S."/>
            <person name="Meng S."/>
            <person name="Qian L."/>
            <person name="Wei D."/>
            <person name="Dai S."/>
            <person name="Zhou R."/>
        </authorList>
    </citation>
    <scope>NUCLEOTIDE SEQUENCE [LARGE SCALE GENOMIC DNA]</scope>
    <source>
        <strain evidence="1">BV-YZ2020</strain>
    </source>
</reference>
<sequence>MDTLSSSVTTLKLSSLHPGKNELYHFKSTPYAPNRCSPHTQAHVSSISTPSLVPKTNTFSPKSPTPLVFSSSRTSSLNQSSPIFHRKPATGYAAALIDVAQRSNCLRSVQNDVQRLSKLLRNLNFQLALQLDTSSVQKGMRELVEKERFHRHVEALLKILARKGKMEIVHEVFEEFERIYDEMCGTQVVLVSSATKIGDDQLFGIARSVHKLSGAAKVKVKNLVHERFPSYAI</sequence>
<evidence type="ECO:0000313" key="2">
    <source>
        <dbReference type="Proteomes" id="UP000828941"/>
    </source>
</evidence>
<gene>
    <name evidence="1" type="ORF">L6164_004067</name>
</gene>
<dbReference type="EMBL" id="CM039427">
    <property type="protein sequence ID" value="KAI4355278.1"/>
    <property type="molecule type" value="Genomic_DNA"/>
</dbReference>